<dbReference type="Proteomes" id="UP001168552">
    <property type="component" value="Unassembled WGS sequence"/>
</dbReference>
<dbReference type="Gene3D" id="3.40.50.150">
    <property type="entry name" value="Vaccinia Virus protein VP39"/>
    <property type="match status" value="1"/>
</dbReference>
<dbReference type="PANTHER" id="PTHR42912:SF80">
    <property type="entry name" value="METHYLTRANSFERASE DOMAIN-CONTAINING PROTEIN"/>
    <property type="match status" value="1"/>
</dbReference>
<dbReference type="InterPro" id="IPR029063">
    <property type="entry name" value="SAM-dependent_MTases_sf"/>
</dbReference>
<dbReference type="NCBIfam" id="NF041374">
    <property type="entry name" value="GDCCVxC"/>
    <property type="match status" value="1"/>
</dbReference>
<protein>
    <submittedName>
        <fullName evidence="2">Methyltransferase domain-containing protein</fullName>
    </submittedName>
</protein>
<keyword evidence="2" id="KW-0808">Transferase</keyword>
<feature type="domain" description="Methyltransferase type 11" evidence="1">
    <location>
        <begin position="132"/>
        <end position="230"/>
    </location>
</feature>
<keyword evidence="2" id="KW-0489">Methyltransferase</keyword>
<keyword evidence="3" id="KW-1185">Reference proteome</keyword>
<dbReference type="InterPro" id="IPR047677">
    <property type="entry name" value="GDCCVxC"/>
</dbReference>
<accession>A0ABT8F9Z1</accession>
<dbReference type="SUPFAM" id="SSF53335">
    <property type="entry name" value="S-adenosyl-L-methionine-dependent methyltransferases"/>
    <property type="match status" value="1"/>
</dbReference>
<comment type="caution">
    <text evidence="2">The sequence shown here is derived from an EMBL/GenBank/DDBJ whole genome shotgun (WGS) entry which is preliminary data.</text>
</comment>
<dbReference type="EMBL" id="JAUHJS010000011">
    <property type="protein sequence ID" value="MDN4167064.1"/>
    <property type="molecule type" value="Genomic_DNA"/>
</dbReference>
<dbReference type="CDD" id="cd02440">
    <property type="entry name" value="AdoMet_MTases"/>
    <property type="match status" value="1"/>
</dbReference>
<proteinExistence type="predicted"/>
<dbReference type="GO" id="GO:0008168">
    <property type="term" value="F:methyltransferase activity"/>
    <property type="evidence" value="ECO:0007669"/>
    <property type="project" value="UniProtKB-KW"/>
</dbReference>
<dbReference type="RefSeq" id="WP_320005605.1">
    <property type="nucleotide sequence ID" value="NZ_JAUHJS010000011.1"/>
</dbReference>
<dbReference type="GO" id="GO:0032259">
    <property type="term" value="P:methylation"/>
    <property type="evidence" value="ECO:0007669"/>
    <property type="project" value="UniProtKB-KW"/>
</dbReference>
<dbReference type="Pfam" id="PF08241">
    <property type="entry name" value="Methyltransf_11"/>
    <property type="match status" value="1"/>
</dbReference>
<name>A0ABT8F9Z1_9BACT</name>
<dbReference type="InterPro" id="IPR013216">
    <property type="entry name" value="Methyltransf_11"/>
</dbReference>
<organism evidence="2 3">
    <name type="scientific">Shiella aurantiaca</name>
    <dbReference type="NCBI Taxonomy" id="3058365"/>
    <lineage>
        <taxon>Bacteria</taxon>
        <taxon>Pseudomonadati</taxon>
        <taxon>Bacteroidota</taxon>
        <taxon>Cytophagia</taxon>
        <taxon>Cytophagales</taxon>
        <taxon>Shiellaceae</taxon>
        <taxon>Shiella</taxon>
    </lineage>
</organism>
<gene>
    <name evidence="2" type="ORF">QWY31_16255</name>
</gene>
<dbReference type="PANTHER" id="PTHR42912">
    <property type="entry name" value="METHYLTRANSFERASE"/>
    <property type="match status" value="1"/>
</dbReference>
<evidence type="ECO:0000259" key="1">
    <source>
        <dbReference type="Pfam" id="PF08241"/>
    </source>
</evidence>
<evidence type="ECO:0000313" key="3">
    <source>
        <dbReference type="Proteomes" id="UP001168552"/>
    </source>
</evidence>
<reference evidence="2" key="1">
    <citation type="submission" date="2023-06" db="EMBL/GenBank/DDBJ databases">
        <title>Cytophagales bacterium Strain LB-30, isolated from soil.</title>
        <authorList>
            <person name="Liu B."/>
        </authorList>
    </citation>
    <scope>NUCLEOTIDE SEQUENCE</scope>
    <source>
        <strain evidence="2">LB-30</strain>
    </source>
</reference>
<evidence type="ECO:0000313" key="2">
    <source>
        <dbReference type="EMBL" id="MDN4167064.1"/>
    </source>
</evidence>
<sequence length="300" mass="34432">MPGLFFDSVLTCPVCGQQQVRRIPYNEQLNSFYCKGCECKITVPGDQCCIFCAFGSHKCLINQGWEKLEQKQLIEKMKDHVHKTEKKFIPALGYDFLTAWYDATIRITMPEKKFRNELINRLKPEPLEQIFEFGYGTGANLAIASSRSPNSSFFGLDIDPKVREIAFSKLKGKDILVELQLYNGDIFPYDDAVFDKAYSCLVFHQLDDETKAHCLREIYRVLKPGGKLIIGDWGKAKNRWMRTVFYTVQLLDGFKTTTANVKGLLPDYIREAGFTDVKQTGFINTHIGTFCYYEGIKIEK</sequence>
<dbReference type="InterPro" id="IPR050508">
    <property type="entry name" value="Methyltransf_Superfamily"/>
</dbReference>